<protein>
    <submittedName>
        <fullName evidence="2">Uncharacterized protein</fullName>
    </submittedName>
</protein>
<feature type="region of interest" description="Disordered" evidence="1">
    <location>
        <begin position="95"/>
        <end position="140"/>
    </location>
</feature>
<dbReference type="AlphaFoldDB" id="A0A7G9Z5X2"/>
<feature type="compositionally biased region" description="Acidic residues" evidence="1">
    <location>
        <begin position="108"/>
        <end position="119"/>
    </location>
</feature>
<dbReference type="Gene3D" id="2.60.120.240">
    <property type="entry name" value="Protective antigen, heptamerisation domain"/>
    <property type="match status" value="2"/>
</dbReference>
<dbReference type="EMBL" id="MT631624">
    <property type="protein sequence ID" value="QNO55656.1"/>
    <property type="molecule type" value="Genomic_DNA"/>
</dbReference>
<sequence length="1034" mass="112831">METRSRIGKMCVCAVVLLAMVGMMLPPVIGEGGKASPAVAKLNTCSAPESVGEDTNGDGLTDKGEAMLGTYQTNPDTYSKDMDDYKQWFIDKDIPPLDELKGPHDERDTDGDGLTDQEEEKGTFGYKTDPKNPDTDGDGLNDLQEYWWLCDPNKVDTNGDSINDGDSVYNRLTYPYRSDSLTKDNDPDEDGLPTGAERYDTGTDYKAFSTDGDPYGDGQEFFGINMPSISPADHPLVAAYPDLSARLEAIEVTPKETIFISTTGEVKQEQDAWSITTETSDSESFEWGLLEESLKVAWSGSWIPSEEVTVTGHQTWADTHTVTNSTTNSGWTQEDWSRATTTDTVEAAYLKFTMNVKNGGAPAAEITPDVTILMGEKPIATITSPTSINSLDMGETSGDFVVQDITVTLDELMAIDCGATLYIETSQVNAKVTKWDGADWVLTDHSTYMSEINDDSATLMLVLSDGTSKKYKVFAGSSDNYNPGVTLGDAINWTIGSDDRVPQLEENQMWYFGFSANAFDEVREWIAANNNIQNLTLKPSWEIVMRAESTEPEPQIEWAYYSVDMKEVFALVTDDMGIESVIAHVNISDVYTDLTMTDDDGDSIYVATTWTEEMEKDIINARVNATDIEGNTAQALISVRISADPINDTDEDGLNDLEEYWWLCDPNDPDTNGDGIDDGESVFDRLAYPYSSGSLTELNDLDGDGLPTGAERYYDTRTDYKTFSTDGDPYGDGQEYFGINMPRISPADHPLVAAYPDLTARLESITVTPKATITSTTGGAKQEAWSITTETSDSESFEWGLAASYTATIGIEFGVLPKATASYTLSGHTTWADTHTVTNSKTNSGWTQEDWSRATTTDTVEAAHLKFTMNVKNRGTAPAEEITPHVSILLGEKPIATITSPTSINSLGMGETSGNFVVDQGIVGVGGQDIIVTLDELMAIDCGAYLDIETLQVNAKIKKWDGEKNEWVLTGTDYSAYMNEINEDSATLMLVLRDGTYKKYKVVAGSDNYNPGVTLGDAIILSTGINCAFLSAGS</sequence>
<evidence type="ECO:0000313" key="2">
    <source>
        <dbReference type="EMBL" id="QNO55656.1"/>
    </source>
</evidence>
<organism evidence="2">
    <name type="scientific">Candidatus Methanophaga sp. ANME-1 ERB7</name>
    <dbReference type="NCBI Taxonomy" id="2759913"/>
    <lineage>
        <taxon>Archaea</taxon>
        <taxon>Methanobacteriati</taxon>
        <taxon>Methanobacteriota</taxon>
        <taxon>Stenosarchaea group</taxon>
        <taxon>Methanomicrobia</taxon>
        <taxon>Candidatus Methanophagales</taxon>
        <taxon>Candidatus Methanophagaceae</taxon>
        <taxon>Candidatus Methanophaga</taxon>
    </lineage>
</organism>
<dbReference type="GO" id="GO:0051260">
    <property type="term" value="P:protein homooligomerization"/>
    <property type="evidence" value="ECO:0007669"/>
    <property type="project" value="InterPro"/>
</dbReference>
<dbReference type="PANTHER" id="PTHR37467:SF1">
    <property type="entry name" value="EXPORTED CALCIUM-BINDING GLYCOPROTEIN"/>
    <property type="match status" value="1"/>
</dbReference>
<accession>A0A7G9Z5X2</accession>
<dbReference type="InterPro" id="IPR053180">
    <property type="entry name" value="Ca-binding_acidic-repeat"/>
</dbReference>
<evidence type="ECO:0000256" key="1">
    <source>
        <dbReference type="SAM" id="MobiDB-lite"/>
    </source>
</evidence>
<feature type="region of interest" description="Disordered" evidence="1">
    <location>
        <begin position="47"/>
        <end position="78"/>
    </location>
</feature>
<name>A0A7G9Z5X2_9EURY</name>
<dbReference type="SUPFAM" id="SSF56988">
    <property type="entry name" value="Anthrax protective antigen"/>
    <property type="match status" value="2"/>
</dbReference>
<proteinExistence type="predicted"/>
<gene>
    <name evidence="2" type="ORF">AMFAPHJD_00031</name>
</gene>
<reference evidence="2" key="1">
    <citation type="submission" date="2020-06" db="EMBL/GenBank/DDBJ databases">
        <title>Unique genomic features of the anaerobic methanotrophic archaea.</title>
        <authorList>
            <person name="Chadwick G.L."/>
            <person name="Skennerton C.T."/>
            <person name="Laso-Perez R."/>
            <person name="Leu A.O."/>
            <person name="Speth D.R."/>
            <person name="Yu H."/>
            <person name="Morgan-Lang C."/>
            <person name="Hatzenpichler R."/>
            <person name="Goudeau D."/>
            <person name="Malmstrom R."/>
            <person name="Brazelton W.J."/>
            <person name="Woyke T."/>
            <person name="Hallam S.J."/>
            <person name="Tyson G.W."/>
            <person name="Wegener G."/>
            <person name="Boetius A."/>
            <person name="Orphan V."/>
        </authorList>
    </citation>
    <scope>NUCLEOTIDE SEQUENCE</scope>
</reference>
<dbReference type="InterPro" id="IPR037149">
    <property type="entry name" value="PA_heptamer_dom_sf"/>
</dbReference>
<feature type="compositionally biased region" description="Basic and acidic residues" evidence="1">
    <location>
        <begin position="95"/>
        <end position="107"/>
    </location>
</feature>
<feature type="region of interest" description="Disordered" evidence="1">
    <location>
        <begin position="177"/>
        <end position="203"/>
    </location>
</feature>
<dbReference type="PANTHER" id="PTHR37467">
    <property type="entry name" value="EXPORTED CALCIUM-BINDING GLYCOPROTEIN-RELATED"/>
    <property type="match status" value="1"/>
</dbReference>